<dbReference type="PANTHER" id="PTHR43792:SF1">
    <property type="entry name" value="N-ACETYLTRANSFERASE DOMAIN-CONTAINING PROTEIN"/>
    <property type="match status" value="1"/>
</dbReference>
<name>A0A1D3TQ51_9FIRM</name>
<dbReference type="InterPro" id="IPR051531">
    <property type="entry name" value="N-acetyltransferase"/>
</dbReference>
<dbReference type="PROSITE" id="PS51186">
    <property type="entry name" value="GNAT"/>
    <property type="match status" value="1"/>
</dbReference>
<organism evidence="2 3">
    <name type="scientific">Anaerobium acetethylicum</name>
    <dbReference type="NCBI Taxonomy" id="1619234"/>
    <lineage>
        <taxon>Bacteria</taxon>
        <taxon>Bacillati</taxon>
        <taxon>Bacillota</taxon>
        <taxon>Clostridia</taxon>
        <taxon>Lachnospirales</taxon>
        <taxon>Lachnospiraceae</taxon>
        <taxon>Anaerobium</taxon>
    </lineage>
</organism>
<proteinExistence type="predicted"/>
<dbReference type="Proteomes" id="UP000199315">
    <property type="component" value="Unassembled WGS sequence"/>
</dbReference>
<sequence>MLKGVVINIEKEDLTEIAGIEIFTESLGMTGVKIKKQSLEEKGAVSLEPGEQPNEWVMIADSMKGVRAASKAGIPCIGYQKPGPDSEYLQGVLYIIEGFEEIDSEWVNNVYKRSRGEPWTIAETDRLIIREMTLDDVDDLWKLYEDPEITRYMDGLSGDRGKETELMAAYIKMMYGFFEYGLWAVVEKSTGRLAGRAGLSNRETEDGMEVELGYMVGLPFQKQGYAYEACTAVLDYAKNILCLDRIACYIREGNIPSIRLAKKLGFRLRGKTENGDTLAYEIELV</sequence>
<dbReference type="Gene3D" id="3.40.630.30">
    <property type="match status" value="1"/>
</dbReference>
<dbReference type="InterPro" id="IPR000182">
    <property type="entry name" value="GNAT_dom"/>
</dbReference>
<dbReference type="RefSeq" id="WP_169823580.1">
    <property type="nucleotide sequence ID" value="NZ_FMKA01000002.1"/>
</dbReference>
<dbReference type="Pfam" id="PF13302">
    <property type="entry name" value="Acetyltransf_3"/>
    <property type="match status" value="1"/>
</dbReference>
<dbReference type="SUPFAM" id="SSF55729">
    <property type="entry name" value="Acyl-CoA N-acyltransferases (Nat)"/>
    <property type="match status" value="1"/>
</dbReference>
<dbReference type="STRING" id="1619234.SAMN05421730_1002128"/>
<dbReference type="InterPro" id="IPR016181">
    <property type="entry name" value="Acyl_CoA_acyltransferase"/>
</dbReference>
<dbReference type="GO" id="GO:0016747">
    <property type="term" value="F:acyltransferase activity, transferring groups other than amino-acyl groups"/>
    <property type="evidence" value="ECO:0007669"/>
    <property type="project" value="InterPro"/>
</dbReference>
<dbReference type="Gene3D" id="3.40.50.1000">
    <property type="entry name" value="HAD superfamily/HAD-like"/>
    <property type="match status" value="1"/>
</dbReference>
<evidence type="ECO:0000259" key="1">
    <source>
        <dbReference type="PROSITE" id="PS51186"/>
    </source>
</evidence>
<evidence type="ECO:0000313" key="2">
    <source>
        <dbReference type="EMBL" id="SCP95694.1"/>
    </source>
</evidence>
<dbReference type="InterPro" id="IPR023214">
    <property type="entry name" value="HAD_sf"/>
</dbReference>
<evidence type="ECO:0000313" key="3">
    <source>
        <dbReference type="Proteomes" id="UP000199315"/>
    </source>
</evidence>
<dbReference type="SUPFAM" id="SSF56784">
    <property type="entry name" value="HAD-like"/>
    <property type="match status" value="1"/>
</dbReference>
<dbReference type="AlphaFoldDB" id="A0A1D3TQ51"/>
<keyword evidence="2" id="KW-0808">Transferase</keyword>
<keyword evidence="3" id="KW-1185">Reference proteome</keyword>
<accession>A0A1D3TQ51</accession>
<dbReference type="PANTHER" id="PTHR43792">
    <property type="entry name" value="GNAT FAMILY, PUTATIVE (AFU_ORTHOLOGUE AFUA_3G00765)-RELATED-RELATED"/>
    <property type="match status" value="1"/>
</dbReference>
<reference evidence="2 3" key="1">
    <citation type="submission" date="2016-09" db="EMBL/GenBank/DDBJ databases">
        <authorList>
            <person name="Capua I."/>
            <person name="De Benedictis P."/>
            <person name="Joannis T."/>
            <person name="Lombin L.H."/>
            <person name="Cattoli G."/>
        </authorList>
    </citation>
    <scope>NUCLEOTIDE SEQUENCE [LARGE SCALE GENOMIC DNA]</scope>
    <source>
        <strain evidence="2 3">GluBS11</strain>
    </source>
</reference>
<feature type="domain" description="N-acetyltransferase" evidence="1">
    <location>
        <begin position="127"/>
        <end position="285"/>
    </location>
</feature>
<protein>
    <submittedName>
        <fullName evidence="2">Protein N-acetyltransferase, RimJ/RimL family</fullName>
    </submittedName>
</protein>
<gene>
    <name evidence="2" type="ORF">SAMN05421730_1002128</name>
</gene>
<dbReference type="InterPro" id="IPR036412">
    <property type="entry name" value="HAD-like_sf"/>
</dbReference>
<dbReference type="EMBL" id="FMKA01000002">
    <property type="protein sequence ID" value="SCP95694.1"/>
    <property type="molecule type" value="Genomic_DNA"/>
</dbReference>